<dbReference type="Pfam" id="PF18935">
    <property type="entry name" value="DUF5683"/>
    <property type="match status" value="1"/>
</dbReference>
<gene>
    <name evidence="2" type="ORF">B6D57_02765</name>
</gene>
<comment type="caution">
    <text evidence="2">The sequence shown here is derived from an EMBL/GenBank/DDBJ whole genome shotgun (WGS) entry which is preliminary data.</text>
</comment>
<accession>A0A1W9S1E4</accession>
<dbReference type="Proteomes" id="UP000192611">
    <property type="component" value="Unassembled WGS sequence"/>
</dbReference>
<dbReference type="EMBL" id="NATQ01000046">
    <property type="protein sequence ID" value="OQX90505.1"/>
    <property type="molecule type" value="Genomic_DNA"/>
</dbReference>
<organism evidence="2 3">
    <name type="scientific">Candidatus Coatesbacteria bacterium 4484_99</name>
    <dbReference type="NCBI Taxonomy" id="1970774"/>
    <lineage>
        <taxon>Bacteria</taxon>
        <taxon>Candidatus Coatesiibacteriota</taxon>
    </lineage>
</organism>
<dbReference type="AlphaFoldDB" id="A0A1W9S1E4"/>
<sequence>MWKPTFLILLIFSLIALIGFSHSQGLTNVDEDINESTEPQPETVEEFEKIILTPIPGDTLIKYDYSAKIEEEEKVKKPTGALFRSLVFPGWGQFYNGSWIKGGIILCIETSTFLIGLNRYRIAKRYYNLSKDAEGDERQNLYNRYEELIRETEFCGWVFAVEVVFSMLDAYVDAHMMDFDVSDIGVEGEEKGGEIEDMKLGLFLQFDF</sequence>
<feature type="domain" description="DUF5683" evidence="1">
    <location>
        <begin position="75"/>
        <end position="183"/>
    </location>
</feature>
<reference evidence="3" key="1">
    <citation type="submission" date="2017-03" db="EMBL/GenBank/DDBJ databases">
        <title>Novel pathways for hydrocarbon cycling and metabolic interdependencies in hydrothermal sediment communities.</title>
        <authorList>
            <person name="Dombrowski N."/>
            <person name="Seitz K."/>
            <person name="Teske A."/>
            <person name="Baker B."/>
        </authorList>
    </citation>
    <scope>NUCLEOTIDE SEQUENCE [LARGE SCALE GENOMIC DNA]</scope>
</reference>
<evidence type="ECO:0000259" key="1">
    <source>
        <dbReference type="Pfam" id="PF18935"/>
    </source>
</evidence>
<protein>
    <recommendedName>
        <fullName evidence="1">DUF5683 domain-containing protein</fullName>
    </recommendedName>
</protein>
<proteinExistence type="predicted"/>
<evidence type="ECO:0000313" key="2">
    <source>
        <dbReference type="EMBL" id="OQX90505.1"/>
    </source>
</evidence>
<name>A0A1W9S1E4_9BACT</name>
<dbReference type="InterPro" id="IPR043738">
    <property type="entry name" value="DUF5683"/>
</dbReference>
<evidence type="ECO:0000313" key="3">
    <source>
        <dbReference type="Proteomes" id="UP000192611"/>
    </source>
</evidence>